<keyword evidence="5" id="KW-0949">S-adenosyl-L-methionine</keyword>
<evidence type="ECO:0000256" key="3">
    <source>
        <dbReference type="ARBA" id="ARBA00022603"/>
    </source>
</evidence>
<accession>A0A3G1B8W9</accession>
<evidence type="ECO:0000313" key="7">
    <source>
        <dbReference type="EMBL" id="AJZ76677.1"/>
    </source>
</evidence>
<evidence type="ECO:0000256" key="6">
    <source>
        <dbReference type="ARBA" id="ARBA00047942"/>
    </source>
</evidence>
<evidence type="ECO:0000256" key="2">
    <source>
        <dbReference type="ARBA" id="ARBA00011900"/>
    </source>
</evidence>
<dbReference type="STRING" id="1603555.SU86_005820"/>
<gene>
    <name evidence="7" type="ORF">SU86_005820</name>
</gene>
<dbReference type="GO" id="GO:0009307">
    <property type="term" value="P:DNA restriction-modification system"/>
    <property type="evidence" value="ECO:0007669"/>
    <property type="project" value="InterPro"/>
</dbReference>
<dbReference type="InterPro" id="IPR002052">
    <property type="entry name" value="DNA_methylase_N6_adenine_CS"/>
</dbReference>
<dbReference type="Pfam" id="PF02086">
    <property type="entry name" value="MethyltransfD12"/>
    <property type="match status" value="1"/>
</dbReference>
<dbReference type="AlphaFoldDB" id="A0A3G1B8W9"/>
<keyword evidence="8" id="KW-1185">Reference proteome</keyword>
<dbReference type="InterPro" id="IPR023095">
    <property type="entry name" value="Ade_MeTrfase_dom_2"/>
</dbReference>
<evidence type="ECO:0000256" key="1">
    <source>
        <dbReference type="ARBA" id="ARBA00006594"/>
    </source>
</evidence>
<dbReference type="InterPro" id="IPR012327">
    <property type="entry name" value="MeTrfase_D12"/>
</dbReference>
<dbReference type="InterPro" id="IPR029063">
    <property type="entry name" value="SAM-dependent_MTases_sf"/>
</dbReference>
<dbReference type="EC" id="2.1.1.72" evidence="2"/>
<dbReference type="OrthoDB" id="372040at2157"/>
<dbReference type="GO" id="GO:1904047">
    <property type="term" value="F:S-adenosyl-L-methionine binding"/>
    <property type="evidence" value="ECO:0007669"/>
    <property type="project" value="TreeGrafter"/>
</dbReference>
<dbReference type="GO" id="GO:0009007">
    <property type="term" value="F:site-specific DNA-methyltransferase (adenine-specific) activity"/>
    <property type="evidence" value="ECO:0007669"/>
    <property type="project" value="UniProtKB-EC"/>
</dbReference>
<evidence type="ECO:0000256" key="4">
    <source>
        <dbReference type="ARBA" id="ARBA00022679"/>
    </source>
</evidence>
<dbReference type="PANTHER" id="PTHR30481:SF2">
    <property type="entry name" value="SITE-SPECIFIC DNA-METHYLTRANSFERASE (ADENINE-SPECIFIC)"/>
    <property type="match status" value="1"/>
</dbReference>
<dbReference type="SUPFAM" id="SSF53335">
    <property type="entry name" value="S-adenosyl-L-methionine-dependent methyltransferases"/>
    <property type="match status" value="1"/>
</dbReference>
<dbReference type="KEGG" id="tah:SU86_005820"/>
<organism evidence="7 8">
    <name type="scientific">Candidatus Nitrosotenuis cloacae</name>
    <dbReference type="NCBI Taxonomy" id="1603555"/>
    <lineage>
        <taxon>Archaea</taxon>
        <taxon>Nitrososphaerota</taxon>
        <taxon>Candidatus Nitrosotenuis</taxon>
    </lineage>
</organism>
<protein>
    <recommendedName>
        <fullName evidence="2">site-specific DNA-methyltransferase (adenine-specific)</fullName>
        <ecNumber evidence="2">2.1.1.72</ecNumber>
    </recommendedName>
</protein>
<dbReference type="GO" id="GO:0006298">
    <property type="term" value="P:mismatch repair"/>
    <property type="evidence" value="ECO:0007669"/>
    <property type="project" value="TreeGrafter"/>
</dbReference>
<dbReference type="PANTHER" id="PTHR30481">
    <property type="entry name" value="DNA ADENINE METHYLASE"/>
    <property type="match status" value="1"/>
</dbReference>
<dbReference type="PRINTS" id="PR00505">
    <property type="entry name" value="D12N6MTFRASE"/>
</dbReference>
<comment type="similarity">
    <text evidence="1">Belongs to the N(4)/N(6)-methyltransferase family.</text>
</comment>
<dbReference type="PROSITE" id="PS00092">
    <property type="entry name" value="N6_MTASE"/>
    <property type="match status" value="1"/>
</dbReference>
<evidence type="ECO:0000313" key="8">
    <source>
        <dbReference type="Proteomes" id="UP000266745"/>
    </source>
</evidence>
<proteinExistence type="inferred from homology"/>
<dbReference type="EMBL" id="CP011097">
    <property type="protein sequence ID" value="AJZ76677.1"/>
    <property type="molecule type" value="Genomic_DNA"/>
</dbReference>
<dbReference type="Gene3D" id="1.10.1020.10">
    <property type="entry name" value="Adenine-specific Methyltransferase, Domain 2"/>
    <property type="match status" value="1"/>
</dbReference>
<evidence type="ECO:0000256" key="5">
    <source>
        <dbReference type="ARBA" id="ARBA00022691"/>
    </source>
</evidence>
<dbReference type="GO" id="GO:0032259">
    <property type="term" value="P:methylation"/>
    <property type="evidence" value="ECO:0007669"/>
    <property type="project" value="UniProtKB-KW"/>
</dbReference>
<sequence>MKSPLRYPGGKSRAAKYIYQFIEKFFEGENVKHICSPFFGGGSLEIFCAQNGIRVFGYDFFRPLVDFWQCLFENRMKLADMVEKYRPLIKEEFYRLQQSQMQSKDRYDRAVFFFVLNRTSFSGSTLCGGMASGGEDDNPRFTESSIARLREFNLNNISVEMSDFKKSIPRHKNALLYLDPPYLIQSKLYGKKGDLHRNFDHIGLARILKKRNSWILSYNNSKEIHDLYSGYTILYPDWKYGMSHDKSSREVLILSHDIAKKSN</sequence>
<dbReference type="Proteomes" id="UP000266745">
    <property type="component" value="Chromosome"/>
</dbReference>
<dbReference type="InterPro" id="IPR012263">
    <property type="entry name" value="M_m6A_EcoRV"/>
</dbReference>
<keyword evidence="4" id="KW-0808">Transferase</keyword>
<dbReference type="Gene3D" id="3.40.50.150">
    <property type="entry name" value="Vaccinia Virus protein VP39"/>
    <property type="match status" value="1"/>
</dbReference>
<dbReference type="PIRSF" id="PIRSF000398">
    <property type="entry name" value="M_m6A_EcoRV"/>
    <property type="match status" value="1"/>
</dbReference>
<reference evidence="7 8" key="1">
    <citation type="journal article" date="2016" name="Sci. Rep.">
        <title>A novel ammonia-oxidizing archaeon from wastewater treatment plant: Its enrichment, physiological and genomic characteristics.</title>
        <authorList>
            <person name="Li Y."/>
            <person name="Ding K."/>
            <person name="Wen X."/>
            <person name="Zhang B."/>
            <person name="Shen B."/>
            <person name="Yang Y."/>
        </authorList>
    </citation>
    <scope>NUCLEOTIDE SEQUENCE [LARGE SCALE GENOMIC DNA]</scope>
    <source>
        <strain evidence="7 8">SAT1</strain>
    </source>
</reference>
<dbReference type="GO" id="GO:0043565">
    <property type="term" value="F:sequence-specific DNA binding"/>
    <property type="evidence" value="ECO:0007669"/>
    <property type="project" value="TreeGrafter"/>
</dbReference>
<comment type="catalytic activity">
    <reaction evidence="6">
        <text>a 2'-deoxyadenosine in DNA + S-adenosyl-L-methionine = an N(6)-methyl-2'-deoxyadenosine in DNA + S-adenosyl-L-homocysteine + H(+)</text>
        <dbReference type="Rhea" id="RHEA:15197"/>
        <dbReference type="Rhea" id="RHEA-COMP:12418"/>
        <dbReference type="Rhea" id="RHEA-COMP:12419"/>
        <dbReference type="ChEBI" id="CHEBI:15378"/>
        <dbReference type="ChEBI" id="CHEBI:57856"/>
        <dbReference type="ChEBI" id="CHEBI:59789"/>
        <dbReference type="ChEBI" id="CHEBI:90615"/>
        <dbReference type="ChEBI" id="CHEBI:90616"/>
        <dbReference type="EC" id="2.1.1.72"/>
    </reaction>
</comment>
<keyword evidence="3" id="KW-0489">Methyltransferase</keyword>
<name>A0A3G1B8W9_9ARCH</name>